<feature type="region of interest" description="Disordered" evidence="1">
    <location>
        <begin position="1"/>
        <end position="54"/>
    </location>
</feature>
<proteinExistence type="predicted"/>
<sequence length="484" mass="53429">MGSNEVQRYSPLQQNEARALSPTGGRRSGSGNDLEDALSEKAVENTAHPSSPLSGCVNTYGHDDAEEATNAASVAILSSRFNVKGLSNLASYPNPMQKMAQRALLKARDAHSAICDPAPFQRLFPTTPREFSVGPRMLPPPAWKRQTGPAHTMRAPSYVLGQSRTLPEYRLAHTPETFSFSTLSTGPGAPQPLTAGPPGQRVFRPSTIGNEHHIGTKTRSVIHPQLSSRVREHQLPAADARLAVGHGRPIPVIASGGHGNDTGSIEHRSISELKADGRPMYMSRREQSIKKLWDTIFDTCPLTDIRKYYPAGLPHDYLERFGPGYGLPQSKYPLHRRTAQGPSVNELLEQQEALDRLFYAGTGMLGRSVDDVVKDLQYRRRSGAVTEPRCDGKSFSDPRQPPGLHANSKVTYPFIRVEDAMAEERSVHAEVLLNMAFATLITYVEEYDKDPGKRGWRSGFVTPDSSYVDDSDFENKSFFEKPDH</sequence>
<feature type="compositionally biased region" description="Polar residues" evidence="1">
    <location>
        <begin position="1"/>
        <end position="16"/>
    </location>
</feature>
<feature type="region of interest" description="Disordered" evidence="1">
    <location>
        <begin position="131"/>
        <end position="150"/>
    </location>
</feature>
<organism evidence="2 3">
    <name type="scientific">Phialemonium thermophilum</name>
    <dbReference type="NCBI Taxonomy" id="223376"/>
    <lineage>
        <taxon>Eukaryota</taxon>
        <taxon>Fungi</taxon>
        <taxon>Dikarya</taxon>
        <taxon>Ascomycota</taxon>
        <taxon>Pezizomycotina</taxon>
        <taxon>Sordariomycetes</taxon>
        <taxon>Sordariomycetidae</taxon>
        <taxon>Cephalothecales</taxon>
        <taxon>Cephalothecaceae</taxon>
        <taxon>Phialemonium</taxon>
    </lineage>
</organism>
<gene>
    <name evidence="2" type="ORF">VTK73DRAFT_8936</name>
</gene>
<keyword evidence="3" id="KW-1185">Reference proteome</keyword>
<feature type="compositionally biased region" description="Basic and acidic residues" evidence="1">
    <location>
        <begin position="473"/>
        <end position="484"/>
    </location>
</feature>
<protein>
    <submittedName>
        <fullName evidence="2">Uncharacterized protein</fullName>
    </submittedName>
</protein>
<dbReference type="Proteomes" id="UP001586593">
    <property type="component" value="Unassembled WGS sequence"/>
</dbReference>
<name>A0ABR3Y6L9_9PEZI</name>
<feature type="region of interest" description="Disordered" evidence="1">
    <location>
        <begin position="387"/>
        <end position="407"/>
    </location>
</feature>
<dbReference type="EMBL" id="JAZHXJ010000007">
    <property type="protein sequence ID" value="KAL1883369.1"/>
    <property type="molecule type" value="Genomic_DNA"/>
</dbReference>
<comment type="caution">
    <text evidence="2">The sequence shown here is derived from an EMBL/GenBank/DDBJ whole genome shotgun (WGS) entry which is preliminary data.</text>
</comment>
<evidence type="ECO:0000313" key="3">
    <source>
        <dbReference type="Proteomes" id="UP001586593"/>
    </source>
</evidence>
<evidence type="ECO:0000313" key="2">
    <source>
        <dbReference type="EMBL" id="KAL1883369.1"/>
    </source>
</evidence>
<accession>A0ABR3Y6L9</accession>
<reference evidence="2 3" key="1">
    <citation type="journal article" date="2024" name="Commun. Biol.">
        <title>Comparative genomic analysis of thermophilic fungi reveals convergent evolutionary adaptations and gene losses.</title>
        <authorList>
            <person name="Steindorff A.S."/>
            <person name="Aguilar-Pontes M.V."/>
            <person name="Robinson A.J."/>
            <person name="Andreopoulos B."/>
            <person name="LaButti K."/>
            <person name="Kuo A."/>
            <person name="Mondo S."/>
            <person name="Riley R."/>
            <person name="Otillar R."/>
            <person name="Haridas S."/>
            <person name="Lipzen A."/>
            <person name="Grimwood J."/>
            <person name="Schmutz J."/>
            <person name="Clum A."/>
            <person name="Reid I.D."/>
            <person name="Moisan M.C."/>
            <person name="Butler G."/>
            <person name="Nguyen T.T.M."/>
            <person name="Dewar K."/>
            <person name="Conant G."/>
            <person name="Drula E."/>
            <person name="Henrissat B."/>
            <person name="Hansel C."/>
            <person name="Singer S."/>
            <person name="Hutchinson M.I."/>
            <person name="de Vries R.P."/>
            <person name="Natvig D.O."/>
            <person name="Powell A.J."/>
            <person name="Tsang A."/>
            <person name="Grigoriev I.V."/>
        </authorList>
    </citation>
    <scope>NUCLEOTIDE SEQUENCE [LARGE SCALE GENOMIC DNA]</scope>
    <source>
        <strain evidence="2 3">ATCC 24622</strain>
    </source>
</reference>
<feature type="region of interest" description="Disordered" evidence="1">
    <location>
        <begin position="465"/>
        <end position="484"/>
    </location>
</feature>
<evidence type="ECO:0000256" key="1">
    <source>
        <dbReference type="SAM" id="MobiDB-lite"/>
    </source>
</evidence>